<name>A0A517SHK8_9PLAN</name>
<dbReference type="KEGG" id="ccos:Pan44_36550"/>
<dbReference type="EMBL" id="CP036271">
    <property type="protein sequence ID" value="QDT55609.1"/>
    <property type="molecule type" value="Genomic_DNA"/>
</dbReference>
<keyword evidence="1" id="KW-1133">Transmembrane helix</keyword>
<evidence type="ECO:0000313" key="2">
    <source>
        <dbReference type="EMBL" id="QDT55609.1"/>
    </source>
</evidence>
<dbReference type="InParanoid" id="A0A517SHK8"/>
<gene>
    <name evidence="2" type="ORF">Pan44_36550</name>
</gene>
<accession>A0A517SHK8</accession>
<reference evidence="2 3" key="1">
    <citation type="submission" date="2019-02" db="EMBL/GenBank/DDBJ databases">
        <title>Deep-cultivation of Planctomycetes and their phenomic and genomic characterization uncovers novel biology.</title>
        <authorList>
            <person name="Wiegand S."/>
            <person name="Jogler M."/>
            <person name="Boedeker C."/>
            <person name="Pinto D."/>
            <person name="Vollmers J."/>
            <person name="Rivas-Marin E."/>
            <person name="Kohn T."/>
            <person name="Peeters S.H."/>
            <person name="Heuer A."/>
            <person name="Rast P."/>
            <person name="Oberbeckmann S."/>
            <person name="Bunk B."/>
            <person name="Jeske O."/>
            <person name="Meyerdierks A."/>
            <person name="Storesund J.E."/>
            <person name="Kallscheuer N."/>
            <person name="Luecker S."/>
            <person name="Lage O.M."/>
            <person name="Pohl T."/>
            <person name="Merkel B.J."/>
            <person name="Hornburger P."/>
            <person name="Mueller R.-W."/>
            <person name="Bruemmer F."/>
            <person name="Labrenz M."/>
            <person name="Spormann A.M."/>
            <person name="Op den Camp H."/>
            <person name="Overmann J."/>
            <person name="Amann R."/>
            <person name="Jetten M.S.M."/>
            <person name="Mascher T."/>
            <person name="Medema M.H."/>
            <person name="Devos D.P."/>
            <person name="Kaster A.-K."/>
            <person name="Ovreas L."/>
            <person name="Rohde M."/>
            <person name="Galperin M.Y."/>
            <person name="Jogler C."/>
        </authorList>
    </citation>
    <scope>NUCLEOTIDE SEQUENCE [LARGE SCALE GENOMIC DNA]</scope>
    <source>
        <strain evidence="2 3">Pan44</strain>
    </source>
</reference>
<dbReference type="OrthoDB" id="208408at2"/>
<proteinExistence type="predicted"/>
<keyword evidence="1" id="KW-0812">Transmembrane</keyword>
<feature type="transmembrane region" description="Helical" evidence="1">
    <location>
        <begin position="12"/>
        <end position="31"/>
    </location>
</feature>
<dbReference type="Proteomes" id="UP000315700">
    <property type="component" value="Chromosome"/>
</dbReference>
<dbReference type="AlphaFoldDB" id="A0A517SHK8"/>
<sequence length="470" mass="51206">MGATLVEVLMSLMVMGIGIVSVVTLFPIAALKSIQATQLTNARMLRKNAEEAFRMPYQSSGTPSVRFDLLNYSQALARFRGEWRANTSYAVGDIVVPTRKKGLPHPVPNRWFIMGTGSSADPVTSGYVEPNWLTSAVTNETVAGTSNLIEWTVPTAAPFGTSNYSTLNYIVDPLGWWQLNASGDLDVALDVNKFGYRVLDGIQSEVPSTSGVKLLRLNGGTASLAAAEQVALHPDSWQVVISEPPRTATGTNATFRGALDFSNILQTGSVAFPPRIVLTSNLSEQAVIRPIIAPLPGGGAADWTVNWTEPLPTGFQADGPARIESYEPRFSWMATVNKLADGAQKVTLAVFFNRNFAPQNEHVYYANFGNTSTSLPLTWQVTTTDQVRINWQVLSPNREPEPLLKEGNYILDGRNAVWYRIVAVSPNGNGSATLTVDRQIPEALRTTDPSDPDLTGRVILMRGIIHLFEL</sequence>
<organism evidence="2 3">
    <name type="scientific">Caulifigura coniformis</name>
    <dbReference type="NCBI Taxonomy" id="2527983"/>
    <lineage>
        <taxon>Bacteria</taxon>
        <taxon>Pseudomonadati</taxon>
        <taxon>Planctomycetota</taxon>
        <taxon>Planctomycetia</taxon>
        <taxon>Planctomycetales</taxon>
        <taxon>Planctomycetaceae</taxon>
        <taxon>Caulifigura</taxon>
    </lineage>
</organism>
<keyword evidence="3" id="KW-1185">Reference proteome</keyword>
<dbReference type="RefSeq" id="WP_145031570.1">
    <property type="nucleotide sequence ID" value="NZ_CP036271.1"/>
</dbReference>
<evidence type="ECO:0000256" key="1">
    <source>
        <dbReference type="SAM" id="Phobius"/>
    </source>
</evidence>
<keyword evidence="1" id="KW-0472">Membrane</keyword>
<protein>
    <submittedName>
        <fullName evidence="2">Uncharacterized protein</fullName>
    </submittedName>
</protein>
<evidence type="ECO:0000313" key="3">
    <source>
        <dbReference type="Proteomes" id="UP000315700"/>
    </source>
</evidence>